<reference evidence="2 3" key="1">
    <citation type="submission" date="2016-03" db="EMBL/GenBank/DDBJ databases">
        <authorList>
            <person name="Ploux O."/>
        </authorList>
    </citation>
    <scope>NUCLEOTIDE SEQUENCE [LARGE SCALE GENOMIC DNA]</scope>
    <source>
        <strain evidence="2 3">UAMH 11012</strain>
    </source>
</reference>
<dbReference type="EMBL" id="FJOG01000001">
    <property type="protein sequence ID" value="CZR51032.1"/>
    <property type="molecule type" value="Genomic_DNA"/>
</dbReference>
<dbReference type="AlphaFoldDB" id="A0A1L7WE21"/>
<evidence type="ECO:0000256" key="1">
    <source>
        <dbReference type="SAM" id="MobiDB-lite"/>
    </source>
</evidence>
<proteinExistence type="predicted"/>
<evidence type="ECO:0000313" key="2">
    <source>
        <dbReference type="EMBL" id="CZR51032.1"/>
    </source>
</evidence>
<keyword evidence="3" id="KW-1185">Reference proteome</keyword>
<evidence type="ECO:0000313" key="3">
    <source>
        <dbReference type="Proteomes" id="UP000184330"/>
    </source>
</evidence>
<feature type="region of interest" description="Disordered" evidence="1">
    <location>
        <begin position="1"/>
        <end position="21"/>
    </location>
</feature>
<accession>A0A1L7WE21</accession>
<dbReference type="OrthoDB" id="10417044at2759"/>
<sequence length="328" mass="37913">MTSQDALEGLASEGESSPPPKSVLTFHHLPAELRVMIYQNTFGHEEYHDSLVLEHMLNLLVPLQTNSTFFSEAAHEFVRHATIVLSFESFPRFLESLLRDEYVEVWEALPVVPKVRLVPNAYVHAGRGSFPKGRKRLQSFASFASKVRNLTIDFPTYPEYLFDNQGYVIWDFERFRNLNILRIIFPVSQRGLEELAQSRLGDAIEKANQFLGVPGKLSSVQYYGLPGSLTVAKLRELRRKQQAVDRHLLRRALRQVSAYRIGLKHFKFYPDYWLADWNLPWEELLTSDLFDLQIRLGITQTEEWFWAAEGEGFLGYPPKNFLDTGSSR</sequence>
<organism evidence="2 3">
    <name type="scientific">Phialocephala subalpina</name>
    <dbReference type="NCBI Taxonomy" id="576137"/>
    <lineage>
        <taxon>Eukaryota</taxon>
        <taxon>Fungi</taxon>
        <taxon>Dikarya</taxon>
        <taxon>Ascomycota</taxon>
        <taxon>Pezizomycotina</taxon>
        <taxon>Leotiomycetes</taxon>
        <taxon>Helotiales</taxon>
        <taxon>Mollisiaceae</taxon>
        <taxon>Phialocephala</taxon>
        <taxon>Phialocephala fortinii species complex</taxon>
    </lineage>
</organism>
<name>A0A1L7WE21_9HELO</name>
<dbReference type="Proteomes" id="UP000184330">
    <property type="component" value="Unassembled WGS sequence"/>
</dbReference>
<protein>
    <submittedName>
        <fullName evidence="2">Uncharacterized protein</fullName>
    </submittedName>
</protein>
<gene>
    <name evidence="2" type="ORF">PAC_00907</name>
</gene>